<dbReference type="InterPro" id="IPR003719">
    <property type="entry name" value="Phenazine_PhzF-like"/>
</dbReference>
<organism evidence="2 3">
    <name type="scientific">Heterodermia speciosa</name>
    <dbReference type="NCBI Taxonomy" id="116794"/>
    <lineage>
        <taxon>Eukaryota</taxon>
        <taxon>Fungi</taxon>
        <taxon>Dikarya</taxon>
        <taxon>Ascomycota</taxon>
        <taxon>Pezizomycotina</taxon>
        <taxon>Lecanoromycetes</taxon>
        <taxon>OSLEUM clade</taxon>
        <taxon>Lecanoromycetidae</taxon>
        <taxon>Caliciales</taxon>
        <taxon>Physciaceae</taxon>
        <taxon>Heterodermia</taxon>
    </lineage>
</organism>
<dbReference type="Gene3D" id="3.10.310.10">
    <property type="entry name" value="Diaminopimelate Epimerase, Chain A, domain 1"/>
    <property type="match status" value="2"/>
</dbReference>
<dbReference type="GO" id="GO:0005737">
    <property type="term" value="C:cytoplasm"/>
    <property type="evidence" value="ECO:0007669"/>
    <property type="project" value="TreeGrafter"/>
</dbReference>
<dbReference type="Pfam" id="PF02567">
    <property type="entry name" value="PhzC-PhzF"/>
    <property type="match status" value="2"/>
</dbReference>
<dbReference type="AlphaFoldDB" id="A0A8H3F019"/>
<keyword evidence="3" id="KW-1185">Reference proteome</keyword>
<dbReference type="PANTHER" id="PTHR13774">
    <property type="entry name" value="PHENAZINE BIOSYNTHESIS PROTEIN"/>
    <property type="match status" value="1"/>
</dbReference>
<dbReference type="NCBIfam" id="TIGR00654">
    <property type="entry name" value="PhzF_family"/>
    <property type="match status" value="1"/>
</dbReference>
<accession>A0A8H3F019</accession>
<dbReference type="OrthoDB" id="75169at2759"/>
<name>A0A8H3F019_9LECA</name>
<dbReference type="GO" id="GO:0016853">
    <property type="term" value="F:isomerase activity"/>
    <property type="evidence" value="ECO:0007669"/>
    <property type="project" value="TreeGrafter"/>
</dbReference>
<feature type="active site" evidence="1">
    <location>
        <position position="71"/>
    </location>
</feature>
<evidence type="ECO:0000313" key="3">
    <source>
        <dbReference type="Proteomes" id="UP000664521"/>
    </source>
</evidence>
<sequence length="345" mass="37889">MAHTTSSFEHEVQATSGITMLSEERLDFVTFDVFTQTPFKGNPLAIVKVPIGFSLSKSQKQAIAREFNFSETVFLHQGEHEASRERKIDIFTTTEELPFAGHPTIGTICSIATNTGPDSVEELTLLTKAGPILSKYDHRSFSATASIPHNVHIHHDHLVRSRVEHFFPSAENRPCDDLLDLWPSDPSGLPLTFPVVSVVKGMTFILIGFPEGGGQLQELQVGRQLAYAKALSLDKEWLPSFMAPYFYEILSEQEDKTLRIRARMIEPSIGEDPATGSAACTLAAYIALQRGEAGTTYSFNIVQGVEMGRDSDIGVEISLNEHGNAVKEIHLSGSAVQVTEGTIML</sequence>
<dbReference type="PIRSF" id="PIRSF016184">
    <property type="entry name" value="PhzC_PhzF"/>
    <property type="match status" value="1"/>
</dbReference>
<proteinExistence type="predicted"/>
<gene>
    <name evidence="2" type="ORF">HETSPECPRED_002275</name>
</gene>
<evidence type="ECO:0000313" key="2">
    <source>
        <dbReference type="EMBL" id="CAF9915033.1"/>
    </source>
</evidence>
<dbReference type="Proteomes" id="UP000664521">
    <property type="component" value="Unassembled WGS sequence"/>
</dbReference>
<evidence type="ECO:0008006" key="4">
    <source>
        <dbReference type="Google" id="ProtNLM"/>
    </source>
</evidence>
<reference evidence="2" key="1">
    <citation type="submission" date="2021-03" db="EMBL/GenBank/DDBJ databases">
        <authorList>
            <person name="Tagirdzhanova G."/>
        </authorList>
    </citation>
    <scope>NUCLEOTIDE SEQUENCE</scope>
</reference>
<protein>
    <recommendedName>
        <fullName evidence="4">Phenazine biosynthesis protein</fullName>
    </recommendedName>
</protein>
<dbReference type="PANTHER" id="PTHR13774:SF32">
    <property type="entry name" value="ANTISENSE-ENHANCING SEQUENCE 1"/>
    <property type="match status" value="1"/>
</dbReference>
<comment type="caution">
    <text evidence="2">The sequence shown here is derived from an EMBL/GenBank/DDBJ whole genome shotgun (WGS) entry which is preliminary data.</text>
</comment>
<dbReference type="SUPFAM" id="SSF54506">
    <property type="entry name" value="Diaminopimelate epimerase-like"/>
    <property type="match status" value="1"/>
</dbReference>
<dbReference type="EMBL" id="CAJPDS010000015">
    <property type="protein sequence ID" value="CAF9915033.1"/>
    <property type="molecule type" value="Genomic_DNA"/>
</dbReference>
<evidence type="ECO:0000256" key="1">
    <source>
        <dbReference type="PIRSR" id="PIRSR016184-1"/>
    </source>
</evidence>